<reference evidence="1" key="1">
    <citation type="submission" date="2023-06" db="EMBL/GenBank/DDBJ databases">
        <authorList>
            <consortium name="Lawrence Berkeley National Laboratory"/>
            <person name="Ahrendt S."/>
            <person name="Sahu N."/>
            <person name="Indic B."/>
            <person name="Wong-Bajracharya J."/>
            <person name="Merenyi Z."/>
            <person name="Ke H.-M."/>
            <person name="Monk M."/>
            <person name="Kocsube S."/>
            <person name="Drula E."/>
            <person name="Lipzen A."/>
            <person name="Balint B."/>
            <person name="Henrissat B."/>
            <person name="Andreopoulos B."/>
            <person name="Martin F.M."/>
            <person name="Harder C.B."/>
            <person name="Rigling D."/>
            <person name="Ford K.L."/>
            <person name="Foster G.D."/>
            <person name="Pangilinan J."/>
            <person name="Papanicolaou A."/>
            <person name="Barry K."/>
            <person name="LaButti K."/>
            <person name="Viragh M."/>
            <person name="Koriabine M."/>
            <person name="Yan M."/>
            <person name="Riley R."/>
            <person name="Champramary S."/>
            <person name="Plett K.L."/>
            <person name="Tsai I.J."/>
            <person name="Slot J."/>
            <person name="Sipos G."/>
            <person name="Plett J."/>
            <person name="Nagy L.G."/>
            <person name="Grigoriev I.V."/>
        </authorList>
    </citation>
    <scope>NUCLEOTIDE SEQUENCE</scope>
    <source>
        <strain evidence="1">ICMP 16352</strain>
    </source>
</reference>
<dbReference type="Gene3D" id="3.80.10.10">
    <property type="entry name" value="Ribonuclease Inhibitor"/>
    <property type="match status" value="1"/>
</dbReference>
<name>A0AA39NN39_9AGAR</name>
<dbReference type="EMBL" id="JAUEPR010000070">
    <property type="protein sequence ID" value="KAK0468605.1"/>
    <property type="molecule type" value="Genomic_DNA"/>
</dbReference>
<dbReference type="InterPro" id="IPR032675">
    <property type="entry name" value="LRR_dom_sf"/>
</dbReference>
<proteinExistence type="predicted"/>
<keyword evidence="2" id="KW-1185">Reference proteome</keyword>
<sequence>MSIPDEFWDRLCKEEIHIMSLSLHHRSLKRTLLSYLVSFTGLRELSLSICSRVKPDDLQMACLLANAIVSHSWSLTKVHIRPSHSGSWCLDHSMLDALELCHGLQSLHVHADEARTRMDANNVVDRTLQCVVTLWPNIQNLVIHAVSQSFGFDALRATASRIHRRVLAFRFVPLPLEKREFLFSSDFAGYSIKVLDEKNGIHVFKVENLKDWGRKDARRRLRRKYKFWTRREDISDD</sequence>
<dbReference type="AlphaFoldDB" id="A0AA39NN39"/>
<dbReference type="SUPFAM" id="SSF52047">
    <property type="entry name" value="RNI-like"/>
    <property type="match status" value="1"/>
</dbReference>
<comment type="caution">
    <text evidence="1">The sequence shown here is derived from an EMBL/GenBank/DDBJ whole genome shotgun (WGS) entry which is preliminary data.</text>
</comment>
<gene>
    <name evidence="1" type="ORF">IW261DRAFT_1054931</name>
</gene>
<evidence type="ECO:0000313" key="1">
    <source>
        <dbReference type="EMBL" id="KAK0468605.1"/>
    </source>
</evidence>
<protein>
    <submittedName>
        <fullName evidence="1">Uncharacterized protein</fullName>
    </submittedName>
</protein>
<organism evidence="1 2">
    <name type="scientific">Armillaria novae-zelandiae</name>
    <dbReference type="NCBI Taxonomy" id="153914"/>
    <lineage>
        <taxon>Eukaryota</taxon>
        <taxon>Fungi</taxon>
        <taxon>Dikarya</taxon>
        <taxon>Basidiomycota</taxon>
        <taxon>Agaricomycotina</taxon>
        <taxon>Agaricomycetes</taxon>
        <taxon>Agaricomycetidae</taxon>
        <taxon>Agaricales</taxon>
        <taxon>Marasmiineae</taxon>
        <taxon>Physalacriaceae</taxon>
        <taxon>Armillaria</taxon>
    </lineage>
</organism>
<dbReference type="Proteomes" id="UP001175227">
    <property type="component" value="Unassembled WGS sequence"/>
</dbReference>
<accession>A0AA39NN39</accession>
<evidence type="ECO:0000313" key="2">
    <source>
        <dbReference type="Proteomes" id="UP001175227"/>
    </source>
</evidence>